<comment type="caution">
    <text evidence="13">The sequence shown here is derived from an EMBL/GenBank/DDBJ whole genome shotgun (WGS) entry which is preliminary data.</text>
</comment>
<comment type="subcellular location">
    <subcellularLocation>
        <location evidence="1">Membrane</location>
        <topology evidence="1">Multi-pass membrane protein</topology>
    </subcellularLocation>
</comment>
<dbReference type="Pfam" id="PF00137">
    <property type="entry name" value="ATP-synt_C"/>
    <property type="match status" value="2"/>
</dbReference>
<evidence type="ECO:0000256" key="11">
    <source>
        <dbReference type="RuleBase" id="RU363060"/>
    </source>
</evidence>
<accession>A0A9P9WVH5</accession>
<feature type="transmembrane region" description="Helical" evidence="11">
    <location>
        <begin position="80"/>
        <end position="102"/>
    </location>
</feature>
<comment type="caution">
    <text evidence="11">Lacks conserved residue(s) required for the propagation of feature annotation.</text>
</comment>
<feature type="domain" description="V-ATPase proteolipid subunit C-like" evidence="12">
    <location>
        <begin position="126"/>
        <end position="181"/>
    </location>
</feature>
<reference evidence="13" key="1">
    <citation type="submission" date="2021-03" db="EMBL/GenBank/DDBJ databases">
        <title>Revisited historic fungal species revealed as producer of novel bioactive compounds through whole genome sequencing and comparative genomics.</title>
        <authorList>
            <person name="Vignolle G.A."/>
            <person name="Hochenegger N."/>
            <person name="Mach R.L."/>
            <person name="Mach-Aigner A.R."/>
            <person name="Javad Rahimi M."/>
            <person name="Salim K.A."/>
            <person name="Chan C.M."/>
            <person name="Lim L.B.L."/>
            <person name="Cai F."/>
            <person name="Druzhinina I.S."/>
            <person name="U'Ren J.M."/>
            <person name="Derntl C."/>
        </authorList>
    </citation>
    <scope>NUCLEOTIDE SEQUENCE</scope>
    <source>
        <strain evidence="13">TUCIM 5799</strain>
    </source>
</reference>
<keyword evidence="3 11" id="KW-0813">Transport</keyword>
<feature type="transmembrane region" description="Helical" evidence="11">
    <location>
        <begin position="159"/>
        <end position="183"/>
    </location>
</feature>
<evidence type="ECO:0000256" key="6">
    <source>
        <dbReference type="ARBA" id="ARBA00022989"/>
    </source>
</evidence>
<dbReference type="SUPFAM" id="SSF81333">
    <property type="entry name" value="F1F0 ATP synthase subunit C"/>
    <property type="match status" value="2"/>
</dbReference>
<dbReference type="Gene3D" id="1.20.120.610">
    <property type="entry name" value="lithium bound rotor ring of v- atpase"/>
    <property type="match status" value="1"/>
</dbReference>
<gene>
    <name evidence="13" type="ORF">JX265_002680</name>
</gene>
<evidence type="ECO:0000256" key="4">
    <source>
        <dbReference type="ARBA" id="ARBA00022692"/>
    </source>
</evidence>
<feature type="transmembrane region" description="Helical" evidence="11">
    <location>
        <begin position="122"/>
        <end position="147"/>
    </location>
</feature>
<dbReference type="FunFam" id="1.20.120.610:FF:000002">
    <property type="entry name" value="V-type proton ATPase proteolipid subunit"/>
    <property type="match status" value="1"/>
</dbReference>
<sequence length="274" mass="28501">MFKSVAMLSLLPTDMIVTGNGEAFNVGDFLESIPPTTWASIGLGLCIGLSVAGAAWGIFITGTSILSAGVRAPRIATKNMMSIIFCEIVAVYGLIVAIIFLAKLDDLQGEALSSTESYRTGFAIFWGGIIVGMCSLICGVSVGMVGSSAALADAADPTLFIRMLIIEIFCSIIGLFGLIAVLAQTVESIAGGVGVAQALAGGLREISNGLTGQLRARVLNVVNGSLTHAWLVPVVLTFLGLLGALAVEHRKIRGKDTKELKGDEATAEEAKDMH</sequence>
<evidence type="ECO:0000313" key="13">
    <source>
        <dbReference type="EMBL" id="KAI1879726.1"/>
    </source>
</evidence>
<proteinExistence type="inferred from homology"/>
<comment type="subunit">
    <text evidence="10 11">V-ATPase is a heteromultimeric enzyme composed of a peripheral catalytic V1 complex (components A to H) attached to an integral membrane V0 proton pore complex (components: a, c, c', c'', d, e, f and VOA1). The decameric c-ring forms the proton-conducting pore, and is composed of eight proteolipid subunits c, one subunit c' and one subunit c''.</text>
</comment>
<feature type="transmembrane region" description="Helical" evidence="11">
    <location>
        <begin position="228"/>
        <end position="247"/>
    </location>
</feature>
<name>A0A9P9WVH5_9PEZI</name>
<evidence type="ECO:0000256" key="7">
    <source>
        <dbReference type="ARBA" id="ARBA00023065"/>
    </source>
</evidence>
<dbReference type="Proteomes" id="UP000829685">
    <property type="component" value="Unassembled WGS sequence"/>
</dbReference>
<dbReference type="PANTHER" id="PTHR10263">
    <property type="entry name" value="V-TYPE PROTON ATPASE PROTEOLIPID SUBUNIT"/>
    <property type="match status" value="1"/>
</dbReference>
<dbReference type="CDD" id="cd18178">
    <property type="entry name" value="ATP-synt_Vo_c_ATP6F_rpt2"/>
    <property type="match status" value="1"/>
</dbReference>
<comment type="similarity">
    <text evidence="2 11">Belongs to the V-ATPase proteolipid subunit family.</text>
</comment>
<comment type="function">
    <text evidence="11">Proton-conducting pore forming of the V0 complex of vacuolar(H+)-ATPase (V-ATPase), a multisubunit enzyme composed of a peripheral complex (V1) that hydrolyzes ATP and a membrane integral complex (V0) that translocates protons. V-ATPase is responsible for acidifying and maintaining the pH of intracellular compartments.</text>
</comment>
<dbReference type="InterPro" id="IPR002379">
    <property type="entry name" value="ATPase_proteolipid_c-like_dom"/>
</dbReference>
<dbReference type="EMBL" id="JAFIMR010000004">
    <property type="protein sequence ID" value="KAI1879726.1"/>
    <property type="molecule type" value="Genomic_DNA"/>
</dbReference>
<keyword evidence="4 11" id="KW-0812">Transmembrane</keyword>
<keyword evidence="8 11" id="KW-0472">Membrane</keyword>
<evidence type="ECO:0000256" key="2">
    <source>
        <dbReference type="ARBA" id="ARBA00007296"/>
    </source>
</evidence>
<keyword evidence="7 11" id="KW-0406">Ion transport</keyword>
<keyword evidence="6 11" id="KW-1133">Transmembrane helix</keyword>
<evidence type="ECO:0000313" key="14">
    <source>
        <dbReference type="Proteomes" id="UP000829685"/>
    </source>
</evidence>
<protein>
    <recommendedName>
        <fullName evidence="12">V-ATPase proteolipid subunit C-like domain-containing protein</fullName>
    </recommendedName>
</protein>
<feature type="transmembrane region" description="Helical" evidence="11">
    <location>
        <begin position="39"/>
        <end position="59"/>
    </location>
</feature>
<dbReference type="InterPro" id="IPR035921">
    <property type="entry name" value="F/V-ATP_Csub_sf"/>
</dbReference>
<keyword evidence="5" id="KW-0375">Hydrogen ion transport</keyword>
<evidence type="ECO:0000256" key="10">
    <source>
        <dbReference type="ARBA" id="ARBA00046480"/>
    </source>
</evidence>
<evidence type="ECO:0000256" key="3">
    <source>
        <dbReference type="ARBA" id="ARBA00022448"/>
    </source>
</evidence>
<dbReference type="CDD" id="cd18177">
    <property type="entry name" value="ATP-synt_Vo_c_ATP6F_rpt1"/>
    <property type="match status" value="1"/>
</dbReference>
<evidence type="ECO:0000256" key="9">
    <source>
        <dbReference type="ARBA" id="ARBA00045519"/>
    </source>
</evidence>
<feature type="domain" description="V-ATPase proteolipid subunit C-like" evidence="12">
    <location>
        <begin position="41"/>
        <end position="100"/>
    </location>
</feature>
<dbReference type="GO" id="GO:0033179">
    <property type="term" value="C:proton-transporting V-type ATPase, V0 domain"/>
    <property type="evidence" value="ECO:0007669"/>
    <property type="project" value="InterPro"/>
</dbReference>
<keyword evidence="14" id="KW-1185">Reference proteome</keyword>
<organism evidence="13 14">
    <name type="scientific">Neoarthrinium moseri</name>
    <dbReference type="NCBI Taxonomy" id="1658444"/>
    <lineage>
        <taxon>Eukaryota</taxon>
        <taxon>Fungi</taxon>
        <taxon>Dikarya</taxon>
        <taxon>Ascomycota</taxon>
        <taxon>Pezizomycotina</taxon>
        <taxon>Sordariomycetes</taxon>
        <taxon>Xylariomycetidae</taxon>
        <taxon>Amphisphaeriales</taxon>
        <taxon>Apiosporaceae</taxon>
        <taxon>Neoarthrinium</taxon>
    </lineage>
</organism>
<dbReference type="PRINTS" id="PR00122">
    <property type="entry name" value="VACATPASE"/>
</dbReference>
<comment type="function">
    <text evidence="9">Proton-conducting pore forming subunit of the V0 complex of vacuolar(H+)-ATPase (V-ATPase), a multisubunit enzyme composed of a peripheral complex (V1) that hydrolyzes ATP and a membrane integral complex (V0) that translocates protons. V-ATPase is responsible for acidifying and maintaining the pH of intracellular compartments.</text>
</comment>
<evidence type="ECO:0000256" key="5">
    <source>
        <dbReference type="ARBA" id="ARBA00022781"/>
    </source>
</evidence>
<dbReference type="AlphaFoldDB" id="A0A9P9WVH5"/>
<dbReference type="InterPro" id="IPR000245">
    <property type="entry name" value="ATPase_proteolipid_csu"/>
</dbReference>
<evidence type="ECO:0000256" key="1">
    <source>
        <dbReference type="ARBA" id="ARBA00004141"/>
    </source>
</evidence>
<dbReference type="GO" id="GO:0046961">
    <property type="term" value="F:proton-transporting ATPase activity, rotational mechanism"/>
    <property type="evidence" value="ECO:0007669"/>
    <property type="project" value="InterPro"/>
</dbReference>
<dbReference type="GO" id="GO:0005774">
    <property type="term" value="C:vacuolar membrane"/>
    <property type="evidence" value="ECO:0007669"/>
    <property type="project" value="UniProtKB-ARBA"/>
</dbReference>
<evidence type="ECO:0000256" key="8">
    <source>
        <dbReference type="ARBA" id="ARBA00023136"/>
    </source>
</evidence>
<evidence type="ECO:0000259" key="12">
    <source>
        <dbReference type="Pfam" id="PF00137"/>
    </source>
</evidence>